<name>A0ABQ8C0Z7_BRANA</name>
<evidence type="ECO:0000259" key="1">
    <source>
        <dbReference type="PROSITE" id="PS50104"/>
    </source>
</evidence>
<dbReference type="Proteomes" id="UP000824890">
    <property type="component" value="Unassembled WGS sequence"/>
</dbReference>
<dbReference type="EMBL" id="JAGKQM010000009">
    <property type="protein sequence ID" value="KAH0910101.1"/>
    <property type="molecule type" value="Genomic_DNA"/>
</dbReference>
<dbReference type="SUPFAM" id="SSF52200">
    <property type="entry name" value="Toll/Interleukin receptor TIR domain"/>
    <property type="match status" value="1"/>
</dbReference>
<evidence type="ECO:0000313" key="2">
    <source>
        <dbReference type="EMBL" id="KAH0910101.1"/>
    </source>
</evidence>
<protein>
    <recommendedName>
        <fullName evidence="1">TIR domain-containing protein</fullName>
    </recommendedName>
</protein>
<proteinExistence type="predicted"/>
<accession>A0ABQ8C0Z7</accession>
<dbReference type="Pfam" id="PF01582">
    <property type="entry name" value="TIR"/>
    <property type="match status" value="1"/>
</dbReference>
<dbReference type="PROSITE" id="PS50104">
    <property type="entry name" value="TIR"/>
    <property type="match status" value="1"/>
</dbReference>
<dbReference type="InterPro" id="IPR000157">
    <property type="entry name" value="TIR_dom"/>
</dbReference>
<keyword evidence="3" id="KW-1185">Reference proteome</keyword>
<feature type="domain" description="TIR" evidence="1">
    <location>
        <begin position="11"/>
        <end position="63"/>
    </location>
</feature>
<dbReference type="Gene3D" id="3.40.50.10140">
    <property type="entry name" value="Toll/interleukin-1 receptor homology (TIR) domain"/>
    <property type="match status" value="1"/>
</dbReference>
<organism evidence="2 3">
    <name type="scientific">Brassica napus</name>
    <name type="common">Rape</name>
    <dbReference type="NCBI Taxonomy" id="3708"/>
    <lineage>
        <taxon>Eukaryota</taxon>
        <taxon>Viridiplantae</taxon>
        <taxon>Streptophyta</taxon>
        <taxon>Embryophyta</taxon>
        <taxon>Tracheophyta</taxon>
        <taxon>Spermatophyta</taxon>
        <taxon>Magnoliopsida</taxon>
        <taxon>eudicotyledons</taxon>
        <taxon>Gunneridae</taxon>
        <taxon>Pentapetalae</taxon>
        <taxon>rosids</taxon>
        <taxon>malvids</taxon>
        <taxon>Brassicales</taxon>
        <taxon>Brassicaceae</taxon>
        <taxon>Brassiceae</taxon>
        <taxon>Brassica</taxon>
    </lineage>
</organism>
<evidence type="ECO:0000313" key="3">
    <source>
        <dbReference type="Proteomes" id="UP000824890"/>
    </source>
</evidence>
<reference evidence="2 3" key="1">
    <citation type="submission" date="2021-05" db="EMBL/GenBank/DDBJ databases">
        <title>Genome Assembly of Synthetic Allotetraploid Brassica napus Reveals Homoeologous Exchanges between Subgenomes.</title>
        <authorList>
            <person name="Davis J.T."/>
        </authorList>
    </citation>
    <scope>NUCLEOTIDE SEQUENCE [LARGE SCALE GENOMIC DNA]</scope>
    <source>
        <strain evidence="3">cv. Da-Ae</strain>
        <tissue evidence="2">Seedling</tissue>
    </source>
</reference>
<sequence>MAASSLSTIPPQHQLFLNFREKDLRCGLVSHLVDALKRKNINIFMDEFKDSIKRTKSNLLIPS</sequence>
<comment type="caution">
    <text evidence="2">The sequence shown here is derived from an EMBL/GenBank/DDBJ whole genome shotgun (WGS) entry which is preliminary data.</text>
</comment>
<gene>
    <name evidence="2" type="ORF">HID58_033422</name>
</gene>
<dbReference type="InterPro" id="IPR035897">
    <property type="entry name" value="Toll_tir_struct_dom_sf"/>
</dbReference>